<evidence type="ECO:0000313" key="2">
    <source>
        <dbReference type="EMBL" id="MCW8335740.1"/>
    </source>
</evidence>
<proteinExistence type="predicted"/>
<dbReference type="Gene3D" id="3.20.20.450">
    <property type="entry name" value="EAL domain"/>
    <property type="match status" value="1"/>
</dbReference>
<dbReference type="SUPFAM" id="SSF141868">
    <property type="entry name" value="EAL domain-like"/>
    <property type="match status" value="1"/>
</dbReference>
<keyword evidence="3" id="KW-1185">Reference proteome</keyword>
<comment type="caution">
    <text evidence="2">The sequence shown here is derived from an EMBL/GenBank/DDBJ whole genome shotgun (WGS) entry which is preliminary data.</text>
</comment>
<feature type="non-terminal residue" evidence="2">
    <location>
        <position position="1"/>
    </location>
</feature>
<sequence>HHCTIIVEGVKTADSAHLLTTLGASIHQGFYYALT</sequence>
<dbReference type="InterPro" id="IPR001633">
    <property type="entry name" value="EAL_dom"/>
</dbReference>
<name>A0A9X3HTC8_9VIBR</name>
<dbReference type="AlphaFoldDB" id="A0A9X3HTC8"/>
<feature type="domain" description="EAL" evidence="1">
    <location>
        <begin position="1"/>
        <end position="35"/>
    </location>
</feature>
<dbReference type="InterPro" id="IPR035919">
    <property type="entry name" value="EAL_sf"/>
</dbReference>
<organism evidence="2 3">
    <name type="scientific">Vibrio paucivorans</name>
    <dbReference type="NCBI Taxonomy" id="2829489"/>
    <lineage>
        <taxon>Bacteria</taxon>
        <taxon>Pseudomonadati</taxon>
        <taxon>Pseudomonadota</taxon>
        <taxon>Gammaproteobacteria</taxon>
        <taxon>Vibrionales</taxon>
        <taxon>Vibrionaceae</taxon>
        <taxon>Vibrio</taxon>
    </lineage>
</organism>
<evidence type="ECO:0000313" key="3">
    <source>
        <dbReference type="Proteomes" id="UP001155586"/>
    </source>
</evidence>
<gene>
    <name evidence="2" type="ORF">MD483_18170</name>
</gene>
<dbReference type="EMBL" id="JAKRRX010000138">
    <property type="protein sequence ID" value="MCW8335740.1"/>
    <property type="molecule type" value="Genomic_DNA"/>
</dbReference>
<accession>A0A9X3HTC8</accession>
<dbReference type="Proteomes" id="UP001155586">
    <property type="component" value="Unassembled WGS sequence"/>
</dbReference>
<reference evidence="2" key="1">
    <citation type="submission" date="2022-02" db="EMBL/GenBank/DDBJ databases">
        <title>Vibrio sp. nov., a new bacterium isolated from Bohai sea, China.</title>
        <authorList>
            <person name="Yuan Y."/>
        </authorList>
    </citation>
    <scope>NUCLEOTIDE SEQUENCE</scope>
    <source>
        <strain evidence="2">DBSS07</strain>
    </source>
</reference>
<evidence type="ECO:0000259" key="1">
    <source>
        <dbReference type="PROSITE" id="PS50883"/>
    </source>
</evidence>
<dbReference type="PROSITE" id="PS50883">
    <property type="entry name" value="EAL"/>
    <property type="match status" value="1"/>
</dbReference>
<protein>
    <submittedName>
        <fullName evidence="2">EAL domain-containing protein</fullName>
    </submittedName>
</protein>